<dbReference type="EMBL" id="SPQQ01000013">
    <property type="protein sequence ID" value="TGE35576.1"/>
    <property type="molecule type" value="Genomic_DNA"/>
</dbReference>
<name>A0A4Z0R1T4_9FIRM</name>
<proteinExistence type="predicted"/>
<accession>A0A4Z0R1T4</accession>
<dbReference type="Pfam" id="PF00581">
    <property type="entry name" value="Rhodanese"/>
    <property type="match status" value="1"/>
</dbReference>
<evidence type="ECO:0000259" key="2">
    <source>
        <dbReference type="PROSITE" id="PS50206"/>
    </source>
</evidence>
<dbReference type="CDD" id="cd00158">
    <property type="entry name" value="RHOD"/>
    <property type="match status" value="1"/>
</dbReference>
<gene>
    <name evidence="3" type="ORF">E4K67_25005</name>
</gene>
<dbReference type="Gene3D" id="3.40.250.10">
    <property type="entry name" value="Rhodanese-like domain"/>
    <property type="match status" value="1"/>
</dbReference>
<protein>
    <submittedName>
        <fullName evidence="3">Rhodanese-like domain-containing protein</fullName>
    </submittedName>
</protein>
<dbReference type="InterPro" id="IPR050229">
    <property type="entry name" value="GlpE_sulfurtransferase"/>
</dbReference>
<dbReference type="InterPro" id="IPR036873">
    <property type="entry name" value="Rhodanese-like_dom_sf"/>
</dbReference>
<dbReference type="PANTHER" id="PTHR43031:SF1">
    <property type="entry name" value="PYRIDINE NUCLEOTIDE-DISULPHIDE OXIDOREDUCTASE"/>
    <property type="match status" value="1"/>
</dbReference>
<sequence length="132" mass="14869">MNQTISITIMVVGILLIWTYLKSSGTASKLRIDPTEAKKRLDMEKGIILLDVRTREEYLENHIPKSTLIPLNVLAMEASKKLPDKQVTIFVYCRSGNRSGAAVKRLLKQGYTSVFDLGGIIRWPYKTVSGKK</sequence>
<dbReference type="Proteomes" id="UP000298460">
    <property type="component" value="Unassembled WGS sequence"/>
</dbReference>
<feature type="domain" description="Rhodanese" evidence="2">
    <location>
        <begin position="43"/>
        <end position="129"/>
    </location>
</feature>
<dbReference type="AlphaFoldDB" id="A0A4Z0R1T4"/>
<feature type="transmembrane region" description="Helical" evidence="1">
    <location>
        <begin position="6"/>
        <end position="21"/>
    </location>
</feature>
<dbReference type="InterPro" id="IPR001763">
    <property type="entry name" value="Rhodanese-like_dom"/>
</dbReference>
<dbReference type="PROSITE" id="PS50206">
    <property type="entry name" value="RHODANESE_3"/>
    <property type="match status" value="1"/>
</dbReference>
<keyword evidence="4" id="KW-1185">Reference proteome</keyword>
<comment type="caution">
    <text evidence="3">The sequence shown here is derived from an EMBL/GenBank/DDBJ whole genome shotgun (WGS) entry which is preliminary data.</text>
</comment>
<keyword evidence="1" id="KW-0812">Transmembrane</keyword>
<organism evidence="3 4">
    <name type="scientific">Desulfosporosinus fructosivorans</name>
    <dbReference type="NCBI Taxonomy" id="2018669"/>
    <lineage>
        <taxon>Bacteria</taxon>
        <taxon>Bacillati</taxon>
        <taxon>Bacillota</taxon>
        <taxon>Clostridia</taxon>
        <taxon>Eubacteriales</taxon>
        <taxon>Desulfitobacteriaceae</taxon>
        <taxon>Desulfosporosinus</taxon>
    </lineage>
</organism>
<dbReference type="SMART" id="SM00450">
    <property type="entry name" value="RHOD"/>
    <property type="match status" value="1"/>
</dbReference>
<keyword evidence="1" id="KW-0472">Membrane</keyword>
<evidence type="ECO:0000313" key="3">
    <source>
        <dbReference type="EMBL" id="TGE35576.1"/>
    </source>
</evidence>
<reference evidence="3 4" key="1">
    <citation type="submission" date="2019-03" db="EMBL/GenBank/DDBJ databases">
        <title>Draft Genome Sequence of Desulfosporosinus fructosivorans Strain 63.6F, Isolated from Marine Sediment in the Baltic Sea.</title>
        <authorList>
            <person name="Hausmann B."/>
            <person name="Vandieken V."/>
            <person name="Pjevac P."/>
            <person name="Schreck K."/>
            <person name="Herbold C.W."/>
            <person name="Loy A."/>
        </authorList>
    </citation>
    <scope>NUCLEOTIDE SEQUENCE [LARGE SCALE GENOMIC DNA]</scope>
    <source>
        <strain evidence="3 4">63.6F</strain>
    </source>
</reference>
<evidence type="ECO:0000256" key="1">
    <source>
        <dbReference type="SAM" id="Phobius"/>
    </source>
</evidence>
<dbReference type="SUPFAM" id="SSF52821">
    <property type="entry name" value="Rhodanese/Cell cycle control phosphatase"/>
    <property type="match status" value="1"/>
</dbReference>
<dbReference type="PANTHER" id="PTHR43031">
    <property type="entry name" value="FAD-DEPENDENT OXIDOREDUCTASE"/>
    <property type="match status" value="1"/>
</dbReference>
<dbReference type="OrthoDB" id="9800872at2"/>
<evidence type="ECO:0000313" key="4">
    <source>
        <dbReference type="Proteomes" id="UP000298460"/>
    </source>
</evidence>
<dbReference type="RefSeq" id="WP_135551723.1">
    <property type="nucleotide sequence ID" value="NZ_SPQQ01000013.1"/>
</dbReference>
<keyword evidence="1" id="KW-1133">Transmembrane helix</keyword>